<proteinExistence type="predicted"/>
<dbReference type="EMBL" id="WUUL01000007">
    <property type="protein sequence ID" value="MXQ54387.1"/>
    <property type="molecule type" value="Genomic_DNA"/>
</dbReference>
<feature type="compositionally biased region" description="Basic and acidic residues" evidence="1">
    <location>
        <begin position="124"/>
        <end position="142"/>
    </location>
</feature>
<sequence length="343" mass="39205">MTKKKEGPSKWDMKWKRPRKTKTNWKIPKSVWIIVGLLILFTGVTLTTNYTNEKTAQPKPDTKKQPQKKETTTTTVTQKQSSAPVLAYRKDQPSKEKQSEKPKQNHNKSNNTETNTQTNTSKENPPKSEPKVKTVYVYRDRPTNNQENSKSTTPKKTTPKTTTPPKPTTPKKTTPKRSSPSPTKPKVTPIDKRNVLNNGGFETSRLDYWDSWSPDGQGVVHAVVKDYPASGKYHLVHWHNRDYKQMSYQRLYNLPNGTYTLKGMVRSSKGQADLKLGVKDFDNSTNGEEKYVLLNSKSDPSKWKEFRVDNVVVKGGEAIVFTYSVAMAEQWAVFDNISFYRVK</sequence>
<protein>
    <recommendedName>
        <fullName evidence="4">CBM-cenC domain-containing protein</fullName>
    </recommendedName>
</protein>
<feature type="compositionally biased region" description="Basic and acidic residues" evidence="1">
    <location>
        <begin position="1"/>
        <end position="15"/>
    </location>
</feature>
<dbReference type="Proteomes" id="UP000430692">
    <property type="component" value="Unassembled WGS sequence"/>
</dbReference>
<dbReference type="RefSeq" id="WP_160801745.1">
    <property type="nucleotide sequence ID" value="NZ_WUUL01000007.1"/>
</dbReference>
<feature type="compositionally biased region" description="Low complexity" evidence="1">
    <location>
        <begin position="170"/>
        <end position="188"/>
    </location>
</feature>
<evidence type="ECO:0000313" key="3">
    <source>
        <dbReference type="Proteomes" id="UP000430692"/>
    </source>
</evidence>
<feature type="compositionally biased region" description="Basic and acidic residues" evidence="1">
    <location>
        <begin position="60"/>
        <end position="71"/>
    </location>
</feature>
<feature type="compositionally biased region" description="Low complexity" evidence="1">
    <location>
        <begin position="107"/>
        <end position="123"/>
    </location>
</feature>
<comment type="caution">
    <text evidence="2">The sequence shown here is derived from an EMBL/GenBank/DDBJ whole genome shotgun (WGS) entry which is preliminary data.</text>
</comment>
<evidence type="ECO:0008006" key="4">
    <source>
        <dbReference type="Google" id="ProtNLM"/>
    </source>
</evidence>
<evidence type="ECO:0000313" key="2">
    <source>
        <dbReference type="EMBL" id="MXQ54387.1"/>
    </source>
</evidence>
<feature type="compositionally biased region" description="Basic and acidic residues" evidence="1">
    <location>
        <begin position="88"/>
        <end position="103"/>
    </location>
</feature>
<evidence type="ECO:0000256" key="1">
    <source>
        <dbReference type="SAM" id="MobiDB-lite"/>
    </source>
</evidence>
<feature type="compositionally biased region" description="Low complexity" evidence="1">
    <location>
        <begin position="149"/>
        <end position="161"/>
    </location>
</feature>
<keyword evidence="3" id="KW-1185">Reference proteome</keyword>
<accession>A0A6I4VS26</accession>
<organism evidence="2 3">
    <name type="scientific">Shimazuella alba</name>
    <dbReference type="NCBI Taxonomy" id="2690964"/>
    <lineage>
        <taxon>Bacteria</taxon>
        <taxon>Bacillati</taxon>
        <taxon>Bacillota</taxon>
        <taxon>Bacilli</taxon>
        <taxon>Bacillales</taxon>
        <taxon>Thermoactinomycetaceae</taxon>
        <taxon>Shimazuella</taxon>
    </lineage>
</organism>
<dbReference type="Gene3D" id="2.60.120.260">
    <property type="entry name" value="Galactose-binding domain-like"/>
    <property type="match status" value="1"/>
</dbReference>
<feature type="region of interest" description="Disordered" evidence="1">
    <location>
        <begin position="1"/>
        <end position="21"/>
    </location>
</feature>
<gene>
    <name evidence="2" type="ORF">GSM42_11820</name>
</gene>
<feature type="region of interest" description="Disordered" evidence="1">
    <location>
        <begin position="52"/>
        <end position="198"/>
    </location>
</feature>
<reference evidence="2 3" key="1">
    <citation type="submission" date="2019-12" db="EMBL/GenBank/DDBJ databases">
        <title>Whole-genome analyses of novel actinobacteria.</title>
        <authorList>
            <person name="Sahin N."/>
            <person name="Saygin H."/>
        </authorList>
    </citation>
    <scope>NUCLEOTIDE SEQUENCE [LARGE SCALE GENOMIC DNA]</scope>
    <source>
        <strain evidence="2 3">KC615</strain>
    </source>
</reference>
<dbReference type="AlphaFoldDB" id="A0A6I4VS26"/>
<name>A0A6I4VS26_9BACL</name>